<feature type="region of interest" description="Disordered" evidence="1">
    <location>
        <begin position="636"/>
        <end position="667"/>
    </location>
</feature>
<name>A0AAN9UXS5_9PEZI</name>
<keyword evidence="2" id="KW-1133">Transmembrane helix</keyword>
<dbReference type="Proteomes" id="UP001320420">
    <property type="component" value="Unassembled WGS sequence"/>
</dbReference>
<organism evidence="3 4">
    <name type="scientific">Diatrype stigma</name>
    <dbReference type="NCBI Taxonomy" id="117547"/>
    <lineage>
        <taxon>Eukaryota</taxon>
        <taxon>Fungi</taxon>
        <taxon>Dikarya</taxon>
        <taxon>Ascomycota</taxon>
        <taxon>Pezizomycotina</taxon>
        <taxon>Sordariomycetes</taxon>
        <taxon>Xylariomycetidae</taxon>
        <taxon>Xylariales</taxon>
        <taxon>Diatrypaceae</taxon>
        <taxon>Diatrype</taxon>
    </lineage>
</organism>
<feature type="transmembrane region" description="Helical" evidence="2">
    <location>
        <begin position="191"/>
        <end position="212"/>
    </location>
</feature>
<keyword evidence="4" id="KW-1185">Reference proteome</keyword>
<feature type="region of interest" description="Disordered" evidence="1">
    <location>
        <begin position="238"/>
        <end position="260"/>
    </location>
</feature>
<evidence type="ECO:0000256" key="1">
    <source>
        <dbReference type="SAM" id="MobiDB-lite"/>
    </source>
</evidence>
<dbReference type="PANTHER" id="PTHR38694:SF1">
    <property type="entry name" value="PEROXIN DOMAIN-CONTAINING PROTEIN"/>
    <property type="match status" value="1"/>
</dbReference>
<dbReference type="EMBL" id="JAKJXP020000002">
    <property type="protein sequence ID" value="KAK7757554.1"/>
    <property type="molecule type" value="Genomic_DNA"/>
</dbReference>
<dbReference type="Pfam" id="PF11696">
    <property type="entry name" value="DUF3292"/>
    <property type="match status" value="1"/>
</dbReference>
<evidence type="ECO:0000256" key="2">
    <source>
        <dbReference type="SAM" id="Phobius"/>
    </source>
</evidence>
<sequence length="741" mass="78951">MSAPTEASQPNPSASEDENPTSGTTTSMLADVLPIPANAGPNDTHGIANTMAEEPSLSHALAAADDHEEKGAVQGDTPFRGEVADLGWNERKEEIVAPLVGGLDNEDLWLLVRRFNKQVYHVKEVPHPVPGNLDLNIADEEEFSPDKLRANVERLYMTVIIGLLNVVKHIARLRSWKEARRTSYFCAAYFIAWLFDFIMPLISLTLIVLIVYPPSRARLFPPAPIALVDSDTGGVQKPKAGVLGSHDSATGAPENHKGEAVEQEASNFFNGFTSVALTSATGKHPQAEPSPEETVVGDKLPDPTSLTAGAAEAKDLASGGRASPKKDKTKVPVENTIWLKMRPVMHGIADVADTWERFGNALSPTPPFPRDAYRLRLAGLLAPLLLVSLFVTSYLFIKGATFGLGFAFFGDPVIARGLRFINARFPHWQKILELRNTVLKGVPTNAQLTLTLLRIGEANKAPLPPPPRAVEAPPDRPAELTDAHLGLDAAAGGDRPLDADPEALRAAADYDPSAVPHLTGDADADAAKSGKHTVTKKGGRVLGLFKGAAKGAVKTVLGADHARAKAGVSHHARDRLGATMPAGDAKPASGPVEFRARYGGRKGHVYITTEATVPAVGFSPEASSSTASAAHSIRNKISHGHGHGSEKEGDGGDGSGGDGSGGSDLHPVWTIPVSDIRELKKIGGYGWKGRIVVGWSLGREINDGLEITDRRGRTVRATAVPLRDELFNRLVAMGGQKWEAW</sequence>
<dbReference type="PANTHER" id="PTHR38694">
    <property type="entry name" value="CONSERVED EXPRESSED PROTEIN"/>
    <property type="match status" value="1"/>
</dbReference>
<feature type="region of interest" description="Disordered" evidence="1">
    <location>
        <begin position="280"/>
        <end position="306"/>
    </location>
</feature>
<feature type="transmembrane region" description="Helical" evidence="2">
    <location>
        <begin position="377"/>
        <end position="397"/>
    </location>
</feature>
<feature type="compositionally biased region" description="Gly residues" evidence="1">
    <location>
        <begin position="652"/>
        <end position="662"/>
    </location>
</feature>
<feature type="region of interest" description="Disordered" evidence="1">
    <location>
        <begin position="1"/>
        <end position="49"/>
    </location>
</feature>
<proteinExistence type="predicted"/>
<feature type="region of interest" description="Disordered" evidence="1">
    <location>
        <begin position="459"/>
        <end position="479"/>
    </location>
</feature>
<keyword evidence="2" id="KW-0472">Membrane</keyword>
<evidence type="ECO:0000313" key="4">
    <source>
        <dbReference type="Proteomes" id="UP001320420"/>
    </source>
</evidence>
<keyword evidence="2" id="KW-0812">Transmembrane</keyword>
<comment type="caution">
    <text evidence="3">The sequence shown here is derived from an EMBL/GenBank/DDBJ whole genome shotgun (WGS) entry which is preliminary data.</text>
</comment>
<dbReference type="AlphaFoldDB" id="A0AAN9UXS5"/>
<dbReference type="InterPro" id="IPR021709">
    <property type="entry name" value="DUF3292"/>
</dbReference>
<protein>
    <submittedName>
        <fullName evidence="3">Uncharacterized protein</fullName>
    </submittedName>
</protein>
<reference evidence="3 4" key="1">
    <citation type="submission" date="2024-02" db="EMBL/GenBank/DDBJ databases">
        <title>De novo assembly and annotation of 12 fungi associated with fruit tree decline syndrome in Ontario, Canada.</title>
        <authorList>
            <person name="Sulman M."/>
            <person name="Ellouze W."/>
            <person name="Ilyukhin E."/>
        </authorList>
    </citation>
    <scope>NUCLEOTIDE SEQUENCE [LARGE SCALE GENOMIC DNA]</scope>
    <source>
        <strain evidence="3 4">M11/M66-122</strain>
    </source>
</reference>
<gene>
    <name evidence="3" type="ORF">SLS62_000569</name>
</gene>
<feature type="compositionally biased region" description="Polar residues" evidence="1">
    <location>
        <begin position="1"/>
        <end position="28"/>
    </location>
</feature>
<accession>A0AAN9UXS5</accession>
<evidence type="ECO:0000313" key="3">
    <source>
        <dbReference type="EMBL" id="KAK7757554.1"/>
    </source>
</evidence>